<evidence type="ECO:0000313" key="3">
    <source>
        <dbReference type="Proteomes" id="UP000695007"/>
    </source>
</evidence>
<keyword evidence="1" id="KW-0175">Coiled coil</keyword>
<dbReference type="RefSeq" id="XP_011498990.1">
    <property type="nucleotide sequence ID" value="XM_011500688.1"/>
</dbReference>
<keyword evidence="3" id="KW-1185">Reference proteome</keyword>
<sequence>MSKRYGKSKVSSPAKKVKLDVTRQPNVRIDKKSSHSARHVEKGKINDLWGDDFGEEEIEEMDFIASQATQEEVIFIPPKPKGESNRLSKNLYSDAIPSTSSGFRGGANLQKDYSVSRVTQSQVLGCSDVNKEIIESTQAIVFDDFESNIKSNSHNSTFLKREDSSSNNVVLVSDDDQVEKWKEEKQKLLEDFMTKEGETEFLRQQLFQIQMRAENAKKEQTRLMEEQVQKLRGEISGLLKEKTALETQLQLQGLQFNSVSEKCKLLESGSIKFTQPQITMVKASKDKSNLPVNWMSKKVKTKESSVQVEQRPVFEFLKTTIIHYPLKKIPQCIFEPCEPEKSVIIIKLEEKIGKKNLAIIQEEETFRIFENPELSKPKFTIVNGQNLSTEFFLPDLVKLVNKTQDEINSSDTIPILNKLIATTRELLLNSTLVLQKISQGLQNDDIRDMNELYLSEYYEMPVLHTRSVCEARPWYDLERGIETRRAFGVLSYVSTASKYLADYVAGNVKLKTDKDSDYDAYACQMKSYDAWYKKGFEFEFLELILEFVTVIGTIRRSHQFTGLINAILTLITNVQKNVGFSPPELKRACTIVKEIIYSRPLLSCFLPICNTLKEFSQYTDFVNKLCIAPDKCGINYWKGSLNFTLDSCALEIFIAQLDNFKIDPISIISITSDLAIFSKTALLKDSIPWLEKTTSSCNCCLNLLKFIVINLNECSKINVEELKDKYIEADISWRISKHGYKMNKIVWKNQINEDWKSFEQSQTENFWKILELRQSAAIAYGIRLLSYLAKRDLDFMIRLTDIEDAFHLFLNNLSKRNNFKLKKSDEIALDIVKKTFVLEKKEENKDKSQQLNLVELESSRWTDFSPTIPDLIRLYEDTL</sequence>
<evidence type="ECO:0000256" key="2">
    <source>
        <dbReference type="SAM" id="MobiDB-lite"/>
    </source>
</evidence>
<evidence type="ECO:0000256" key="1">
    <source>
        <dbReference type="SAM" id="Coils"/>
    </source>
</evidence>
<proteinExistence type="predicted"/>
<feature type="region of interest" description="Disordered" evidence="2">
    <location>
        <begin position="1"/>
        <end position="40"/>
    </location>
</feature>
<reference evidence="4" key="1">
    <citation type="submission" date="2025-08" db="UniProtKB">
        <authorList>
            <consortium name="RefSeq"/>
        </authorList>
    </citation>
    <scope>IDENTIFICATION</scope>
</reference>
<feature type="compositionally biased region" description="Basic and acidic residues" evidence="2">
    <location>
        <begin position="28"/>
        <end position="40"/>
    </location>
</feature>
<organism evidence="3 4">
    <name type="scientific">Ceratosolen solmsi marchali</name>
    <dbReference type="NCBI Taxonomy" id="326594"/>
    <lineage>
        <taxon>Eukaryota</taxon>
        <taxon>Metazoa</taxon>
        <taxon>Ecdysozoa</taxon>
        <taxon>Arthropoda</taxon>
        <taxon>Hexapoda</taxon>
        <taxon>Insecta</taxon>
        <taxon>Pterygota</taxon>
        <taxon>Neoptera</taxon>
        <taxon>Endopterygota</taxon>
        <taxon>Hymenoptera</taxon>
        <taxon>Apocrita</taxon>
        <taxon>Proctotrupomorpha</taxon>
        <taxon>Chalcidoidea</taxon>
        <taxon>Agaonidae</taxon>
        <taxon>Agaoninae</taxon>
        <taxon>Ceratosolen</taxon>
    </lineage>
</organism>
<dbReference type="CTD" id="40003"/>
<dbReference type="Proteomes" id="UP000695007">
    <property type="component" value="Unplaced"/>
</dbReference>
<evidence type="ECO:0000313" key="4">
    <source>
        <dbReference type="RefSeq" id="XP_011498990.1"/>
    </source>
</evidence>
<dbReference type="KEGG" id="csol:105363094"/>
<accession>A0AAJ7DWI3</accession>
<protein>
    <submittedName>
        <fullName evidence="4">Uncharacterized protein LOC105363094</fullName>
    </submittedName>
</protein>
<dbReference type="GeneID" id="105363094"/>
<gene>
    <name evidence="4" type="primary">LOC105363094</name>
</gene>
<feature type="coiled-coil region" evidence="1">
    <location>
        <begin position="171"/>
        <end position="248"/>
    </location>
</feature>
<dbReference type="AlphaFoldDB" id="A0AAJ7DWI3"/>
<name>A0AAJ7DWI3_9HYME</name>